<feature type="transmembrane region" description="Helical" evidence="6">
    <location>
        <begin position="496"/>
        <end position="517"/>
    </location>
</feature>
<evidence type="ECO:0000256" key="1">
    <source>
        <dbReference type="ARBA" id="ARBA00004651"/>
    </source>
</evidence>
<evidence type="ECO:0000256" key="5">
    <source>
        <dbReference type="SAM" id="MobiDB-lite"/>
    </source>
</evidence>
<sequence length="710" mass="79691">MLYNDATNDANVVNVTHNTTNNNSVKHSHSSETTDPDPVPILGLFGSLYEWFDFASFASMSPEIGAAFFPNESSQDQLLYTMLIFSMSFVLHPLGALIFGEIADNGQLNSSVLTLMSLHPRSPPSNQESRISRNLNRTRALLLSFVFALLPTLILVILPDYNMIGKSSQYLLVSLRILQGIAVGGQSPGCHVLAVATSKFQNRGFRGSLCHATATFGYLLANVVVLIVRHVDAEGDWTGRWRVPFFVSILFLLPMIVWLRGIVNSTEEELTALYVQHHGENGDEDDSSLSADTIQDMTRNTCDNSDSALENLASAHRRTHKRSSDFFTNLMYRRKERALERKKNKTAAVRIIFKDNSLTQKLVGHVLTVAVLTASFNLLVIFVPLYISEMTEIITTRMASVWTFITLLWYILVVLTAGRWNDRNPPRIQGIVLGMLGVISATPLMLLSIETRVPSTIFFAMIVHAAVLAFGYSGCASWQVEIWRKHPRVTYTGVALGHNISGCFFGGTLPVLGLFFANKRINNYCENWNVSLMECYEAMSENHFFPLYSLGFYVMALGVASLTAILFIAHHPKTARFLNVDEKYEFFISDNKATPAKLPAEVEMTTKFAALSQQISNVAVKNKKNSLDFAPDKSVSPRSPQSLRAARKVVTEFFLMNHPRKLKDVDKLLKKFEGKHEMLFDKLTKKYKLKPDHFDEAFKRSYNSSSFVLI</sequence>
<feature type="transmembrane region" description="Helical" evidence="6">
    <location>
        <begin position="170"/>
        <end position="196"/>
    </location>
</feature>
<comment type="caution">
    <text evidence="7">The sequence shown here is derived from an EMBL/GenBank/DDBJ whole genome shotgun (WGS) entry which is preliminary data.</text>
</comment>
<feature type="transmembrane region" description="Helical" evidence="6">
    <location>
        <begin position="78"/>
        <end position="99"/>
    </location>
</feature>
<feature type="transmembrane region" description="Helical" evidence="6">
    <location>
        <begin position="430"/>
        <end position="449"/>
    </location>
</feature>
<evidence type="ECO:0000256" key="6">
    <source>
        <dbReference type="SAM" id="Phobius"/>
    </source>
</evidence>
<feature type="transmembrane region" description="Helical" evidence="6">
    <location>
        <begin position="241"/>
        <end position="259"/>
    </location>
</feature>
<feature type="transmembrane region" description="Helical" evidence="6">
    <location>
        <begin position="140"/>
        <end position="158"/>
    </location>
</feature>
<dbReference type="Proteomes" id="UP001165085">
    <property type="component" value="Unassembled WGS sequence"/>
</dbReference>
<feature type="transmembrane region" description="Helical" evidence="6">
    <location>
        <begin position="208"/>
        <end position="229"/>
    </location>
</feature>
<keyword evidence="8" id="KW-1185">Reference proteome</keyword>
<keyword evidence="6" id="KW-1133">Transmembrane helix</keyword>
<accession>A0A9W7EEM3</accession>
<evidence type="ECO:0000256" key="3">
    <source>
        <dbReference type="ARBA" id="ARBA00022475"/>
    </source>
</evidence>
<dbReference type="PANTHER" id="PTHR43528:SF1">
    <property type="entry name" value="ALPHA-KETOGLUTARATE PERMEASE"/>
    <property type="match status" value="1"/>
</dbReference>
<evidence type="ECO:0000256" key="2">
    <source>
        <dbReference type="ARBA" id="ARBA00022448"/>
    </source>
</evidence>
<reference evidence="8" key="1">
    <citation type="journal article" date="2023" name="Commun. Biol.">
        <title>Genome analysis of Parmales, the sister group of diatoms, reveals the evolutionary specialization of diatoms from phago-mixotrophs to photoautotrophs.</title>
        <authorList>
            <person name="Ban H."/>
            <person name="Sato S."/>
            <person name="Yoshikawa S."/>
            <person name="Yamada K."/>
            <person name="Nakamura Y."/>
            <person name="Ichinomiya M."/>
            <person name="Sato N."/>
            <person name="Blanc-Mathieu R."/>
            <person name="Endo H."/>
            <person name="Kuwata A."/>
            <person name="Ogata H."/>
        </authorList>
    </citation>
    <scope>NUCLEOTIDE SEQUENCE [LARGE SCALE GENOMIC DNA]</scope>
    <source>
        <strain evidence="8">NIES 3701</strain>
    </source>
</reference>
<feature type="transmembrane region" description="Helical" evidence="6">
    <location>
        <begin position="362"/>
        <end position="387"/>
    </location>
</feature>
<dbReference type="EMBL" id="BRXY01000194">
    <property type="protein sequence ID" value="GMH75963.1"/>
    <property type="molecule type" value="Genomic_DNA"/>
</dbReference>
<dbReference type="Gene3D" id="1.20.1250.20">
    <property type="entry name" value="MFS general substrate transporter like domains"/>
    <property type="match status" value="2"/>
</dbReference>
<gene>
    <name evidence="7" type="ORF">TrST_g126</name>
</gene>
<evidence type="ECO:0008006" key="9">
    <source>
        <dbReference type="Google" id="ProtNLM"/>
    </source>
</evidence>
<dbReference type="AlphaFoldDB" id="A0A9W7EEM3"/>
<dbReference type="SUPFAM" id="SSF103473">
    <property type="entry name" value="MFS general substrate transporter"/>
    <property type="match status" value="1"/>
</dbReference>
<evidence type="ECO:0000313" key="7">
    <source>
        <dbReference type="EMBL" id="GMH75963.1"/>
    </source>
</evidence>
<organism evidence="7 8">
    <name type="scientific">Triparma strigata</name>
    <dbReference type="NCBI Taxonomy" id="1606541"/>
    <lineage>
        <taxon>Eukaryota</taxon>
        <taxon>Sar</taxon>
        <taxon>Stramenopiles</taxon>
        <taxon>Ochrophyta</taxon>
        <taxon>Bolidophyceae</taxon>
        <taxon>Parmales</taxon>
        <taxon>Triparmaceae</taxon>
        <taxon>Triparma</taxon>
    </lineage>
</organism>
<dbReference type="PANTHER" id="PTHR43528">
    <property type="entry name" value="ALPHA-KETOGLUTARATE PERMEASE"/>
    <property type="match status" value="1"/>
</dbReference>
<keyword evidence="6" id="KW-0472">Membrane</keyword>
<dbReference type="InterPro" id="IPR011701">
    <property type="entry name" value="MFS"/>
</dbReference>
<dbReference type="GO" id="GO:0015293">
    <property type="term" value="F:symporter activity"/>
    <property type="evidence" value="ECO:0007669"/>
    <property type="project" value="UniProtKB-KW"/>
</dbReference>
<comment type="subcellular location">
    <subcellularLocation>
        <location evidence="1">Cell membrane</location>
        <topology evidence="1">Multi-pass membrane protein</topology>
    </subcellularLocation>
</comment>
<dbReference type="Pfam" id="PF07690">
    <property type="entry name" value="MFS_1"/>
    <property type="match status" value="1"/>
</dbReference>
<dbReference type="InterPro" id="IPR051084">
    <property type="entry name" value="H+-coupled_symporters"/>
</dbReference>
<name>A0A9W7EEM3_9STRA</name>
<dbReference type="GO" id="GO:0005886">
    <property type="term" value="C:plasma membrane"/>
    <property type="evidence" value="ECO:0007669"/>
    <property type="project" value="UniProtKB-SubCell"/>
</dbReference>
<keyword evidence="2" id="KW-0813">Transport</keyword>
<feature type="region of interest" description="Disordered" evidence="5">
    <location>
        <begin position="16"/>
        <end position="35"/>
    </location>
</feature>
<proteinExistence type="predicted"/>
<feature type="transmembrane region" description="Helical" evidence="6">
    <location>
        <begin position="399"/>
        <end position="418"/>
    </location>
</feature>
<keyword evidence="6" id="KW-0812">Transmembrane</keyword>
<keyword evidence="4" id="KW-0769">Symport</keyword>
<feature type="transmembrane region" description="Helical" evidence="6">
    <location>
        <begin position="550"/>
        <end position="569"/>
    </location>
</feature>
<evidence type="ECO:0000256" key="4">
    <source>
        <dbReference type="ARBA" id="ARBA00022847"/>
    </source>
</evidence>
<keyword evidence="3" id="KW-1003">Cell membrane</keyword>
<feature type="transmembrane region" description="Helical" evidence="6">
    <location>
        <begin position="455"/>
        <end position="475"/>
    </location>
</feature>
<feature type="compositionally biased region" description="Low complexity" evidence="5">
    <location>
        <begin position="16"/>
        <end position="25"/>
    </location>
</feature>
<evidence type="ECO:0000313" key="8">
    <source>
        <dbReference type="Proteomes" id="UP001165085"/>
    </source>
</evidence>
<dbReference type="OrthoDB" id="5296287at2759"/>
<protein>
    <recommendedName>
        <fullName evidence="9">Major facilitator superfamily (MFS) profile domain-containing protein</fullName>
    </recommendedName>
</protein>
<dbReference type="InterPro" id="IPR036259">
    <property type="entry name" value="MFS_trans_sf"/>
</dbReference>